<dbReference type="EMBL" id="JAFCNB010000004">
    <property type="protein sequence ID" value="MBP2704036.1"/>
    <property type="molecule type" value="Genomic_DNA"/>
</dbReference>
<evidence type="ECO:0000313" key="1">
    <source>
        <dbReference type="EMBL" id="MBP2704036.1"/>
    </source>
</evidence>
<dbReference type="AlphaFoldDB" id="A0A941AHF6"/>
<sequence>METQDGRGAVALARAHGLFNIAGGLWPLMHRPSFETVFGQKADRWLERTVAGLLVGVGWTQLRAASTPEGVQHARRIGMATAATLLAVDLTYVPMGRIRPTYLLDALAEAAWLRAWRGSAVRAGTAETGRTGLATAAALVTGCVAGAVLAARTYKGRPGPGSEPADLSARARYVRRPVAR</sequence>
<protein>
    <submittedName>
        <fullName evidence="1">Uncharacterized protein</fullName>
    </submittedName>
</protein>
<dbReference type="RefSeq" id="WP_210155340.1">
    <property type="nucleotide sequence ID" value="NZ_JAFCNB010000004.1"/>
</dbReference>
<gene>
    <name evidence="1" type="ORF">JOL79_09470</name>
</gene>
<dbReference type="Proteomes" id="UP000674234">
    <property type="component" value="Unassembled WGS sequence"/>
</dbReference>
<evidence type="ECO:0000313" key="2">
    <source>
        <dbReference type="Proteomes" id="UP000674234"/>
    </source>
</evidence>
<proteinExistence type="predicted"/>
<comment type="caution">
    <text evidence="1">The sequence shown here is derived from an EMBL/GenBank/DDBJ whole genome shotgun (WGS) entry which is preliminary data.</text>
</comment>
<reference evidence="1" key="1">
    <citation type="submission" date="2021-02" db="EMBL/GenBank/DDBJ databases">
        <title>Draft genome sequence of Microbispora sp. RL4-1S isolated from rice leaves in Thailand.</title>
        <authorList>
            <person name="Muangham S."/>
            <person name="Duangmal K."/>
        </authorList>
    </citation>
    <scope>NUCLEOTIDE SEQUENCE</scope>
    <source>
        <strain evidence="1">RL4-1S</strain>
    </source>
</reference>
<organism evidence="1 2">
    <name type="scientific">Microbispora oryzae</name>
    <dbReference type="NCBI Taxonomy" id="2806554"/>
    <lineage>
        <taxon>Bacteria</taxon>
        <taxon>Bacillati</taxon>
        <taxon>Actinomycetota</taxon>
        <taxon>Actinomycetes</taxon>
        <taxon>Streptosporangiales</taxon>
        <taxon>Streptosporangiaceae</taxon>
        <taxon>Microbispora</taxon>
    </lineage>
</organism>
<accession>A0A941AHF6</accession>
<name>A0A941AHF6_9ACTN</name>
<keyword evidence="2" id="KW-1185">Reference proteome</keyword>